<dbReference type="OrthoDB" id="9780765at2"/>
<dbReference type="InterPro" id="IPR050266">
    <property type="entry name" value="AB_hydrolase_sf"/>
</dbReference>
<gene>
    <name evidence="2" type="ORF">SAMN04487960_10291</name>
</gene>
<dbReference type="InterPro" id="IPR029058">
    <property type="entry name" value="AB_hydrolase_fold"/>
</dbReference>
<name>A0A1H2SCA3_9GAMM</name>
<reference evidence="2 3" key="1">
    <citation type="submission" date="2016-10" db="EMBL/GenBank/DDBJ databases">
        <authorList>
            <person name="de Groot N.N."/>
        </authorList>
    </citation>
    <scope>NUCLEOTIDE SEQUENCE [LARGE SCALE GENOMIC DNA]</scope>
    <source>
        <strain evidence="2 3">CGMCC 1.7059</strain>
    </source>
</reference>
<keyword evidence="3" id="KW-1185">Reference proteome</keyword>
<dbReference type="Gene3D" id="3.40.50.1820">
    <property type="entry name" value="alpha/beta hydrolase"/>
    <property type="match status" value="1"/>
</dbReference>
<evidence type="ECO:0000259" key="1">
    <source>
        <dbReference type="Pfam" id="PF00561"/>
    </source>
</evidence>
<dbReference type="STRING" id="488533.SAMN04487960_10291"/>
<evidence type="ECO:0000313" key="3">
    <source>
        <dbReference type="Proteomes" id="UP000199675"/>
    </source>
</evidence>
<dbReference type="PANTHER" id="PTHR43798">
    <property type="entry name" value="MONOACYLGLYCEROL LIPASE"/>
    <property type="match status" value="1"/>
</dbReference>
<dbReference type="GO" id="GO:0046464">
    <property type="term" value="P:acylglycerol catabolic process"/>
    <property type="evidence" value="ECO:0007669"/>
    <property type="project" value="TreeGrafter"/>
</dbReference>
<dbReference type="SUPFAM" id="SSF53474">
    <property type="entry name" value="alpha/beta-Hydrolases"/>
    <property type="match status" value="1"/>
</dbReference>
<evidence type="ECO:0000313" key="2">
    <source>
        <dbReference type="EMBL" id="SDW29220.1"/>
    </source>
</evidence>
<dbReference type="GO" id="GO:0047372">
    <property type="term" value="F:monoacylglycerol lipase activity"/>
    <property type="evidence" value="ECO:0007669"/>
    <property type="project" value="TreeGrafter"/>
</dbReference>
<organism evidence="2 3">
    <name type="scientific">Marinobacter mobilis</name>
    <dbReference type="NCBI Taxonomy" id="488533"/>
    <lineage>
        <taxon>Bacteria</taxon>
        <taxon>Pseudomonadati</taxon>
        <taxon>Pseudomonadota</taxon>
        <taxon>Gammaproteobacteria</taxon>
        <taxon>Pseudomonadales</taxon>
        <taxon>Marinobacteraceae</taxon>
        <taxon>Marinobacter</taxon>
    </lineage>
</organism>
<dbReference type="Proteomes" id="UP000199675">
    <property type="component" value="Unassembled WGS sequence"/>
</dbReference>
<dbReference type="PRINTS" id="PR00111">
    <property type="entry name" value="ABHYDROLASE"/>
</dbReference>
<dbReference type="RefSeq" id="WP_091811461.1">
    <property type="nucleotide sequence ID" value="NZ_FNNE01000002.1"/>
</dbReference>
<dbReference type="EMBL" id="FNNE01000002">
    <property type="protein sequence ID" value="SDW29220.1"/>
    <property type="molecule type" value="Genomic_DNA"/>
</dbReference>
<sequence length="318" mass="35386">MKRFIGLSLVLVLILAAVVVLIPTRVGDFIYTNGALAEAYLYGLEQDQVDIGEMSLTVFDNKLEGRDTLILIHGYTANKNVWIRFARAFTDEYRVVIPDLAGHGDTGFSPDWDYSIAAQSERIAKLMAALNIDSAHIVGNSMGGFIAADFAINYPAETKTVTLFDPAGLHSPVPSEADTLRAEGRNPFLPSTPAEFEHFYGMTMEQPPYLPGIVLDTVEIGYIQNRDRHRQIFEEFYPRELTTEELQRVSAPALLVWGANDRIIHVSAAQLWKEKLPGIEVDILDGIGHMPMVESPTSTAMRYQIFLNAAPTERQVSQ</sequence>
<protein>
    <submittedName>
        <fullName evidence="2">Pimeloyl-ACP methyl ester carboxylesterase</fullName>
    </submittedName>
</protein>
<dbReference type="AlphaFoldDB" id="A0A1H2SCA3"/>
<feature type="domain" description="AB hydrolase-1" evidence="1">
    <location>
        <begin position="68"/>
        <end position="295"/>
    </location>
</feature>
<dbReference type="PANTHER" id="PTHR43798:SF5">
    <property type="entry name" value="MONOACYLGLYCEROL LIPASE ABHD6"/>
    <property type="match status" value="1"/>
</dbReference>
<accession>A0A1H2SCA3</accession>
<dbReference type="Pfam" id="PF00561">
    <property type="entry name" value="Abhydrolase_1"/>
    <property type="match status" value="1"/>
</dbReference>
<dbReference type="InterPro" id="IPR000073">
    <property type="entry name" value="AB_hydrolase_1"/>
</dbReference>
<dbReference type="GO" id="GO:0016020">
    <property type="term" value="C:membrane"/>
    <property type="evidence" value="ECO:0007669"/>
    <property type="project" value="TreeGrafter"/>
</dbReference>
<proteinExistence type="predicted"/>